<reference evidence="2 3" key="1">
    <citation type="submission" date="2019-06" db="EMBL/GenBank/DDBJ databases">
        <title>Draft genome sequence of the filamentous fungus Phialemoniopsis curvata isolated from diesel fuel.</title>
        <authorList>
            <person name="Varaljay V.A."/>
            <person name="Lyon W.J."/>
            <person name="Crouch A.L."/>
            <person name="Drake C.E."/>
            <person name="Hollomon J.M."/>
            <person name="Nadeau L.J."/>
            <person name="Nunn H.S."/>
            <person name="Stevenson B.S."/>
            <person name="Bojanowski C.L."/>
            <person name="Crookes-Goodson W.J."/>
        </authorList>
    </citation>
    <scope>NUCLEOTIDE SEQUENCE [LARGE SCALE GENOMIC DNA]</scope>
    <source>
        <strain evidence="2 3">D216</strain>
    </source>
</reference>
<proteinExistence type="predicted"/>
<gene>
    <name evidence="2" type="ORF">E0L32_008267</name>
</gene>
<evidence type="ECO:0000313" key="3">
    <source>
        <dbReference type="Proteomes" id="UP000319257"/>
    </source>
</evidence>
<evidence type="ECO:0000256" key="1">
    <source>
        <dbReference type="SAM" id="MobiDB-lite"/>
    </source>
</evidence>
<dbReference type="OrthoDB" id="5343483at2759"/>
<organism evidence="2 3">
    <name type="scientific">Thyridium curvatum</name>
    <dbReference type="NCBI Taxonomy" id="1093900"/>
    <lineage>
        <taxon>Eukaryota</taxon>
        <taxon>Fungi</taxon>
        <taxon>Dikarya</taxon>
        <taxon>Ascomycota</taxon>
        <taxon>Pezizomycotina</taxon>
        <taxon>Sordariomycetes</taxon>
        <taxon>Sordariomycetidae</taxon>
        <taxon>Thyridiales</taxon>
        <taxon>Thyridiaceae</taxon>
        <taxon>Thyridium</taxon>
    </lineage>
</organism>
<feature type="compositionally biased region" description="Basic and acidic residues" evidence="1">
    <location>
        <begin position="1"/>
        <end position="21"/>
    </location>
</feature>
<sequence>MTASRDAGRGDRNRPAEEDGGRTAVDSEMVSTGQPLQSVAPIDTILRQHPNERLYVKPLEWTARHLELLGCRYLPGHGRPRPWRPFFYYQLPPCSSADPLQDDLEDGISGKGHRGRHKLNSLEHRRRLSKRKKFGTRYAMRAIGLLPLSWRIHNTTKLLDWGPLRIICPNASLDFDFKGKRAALIQPVSIFGSRRPFSFMMKPPYGWESPHDHVQIPNYPLVIWLDYDAFVAKPRQARFTAHDNEPVQALREIRYRHVNPPSWEHDPYLAAALIALAQKQRRWEMDWGPRLGRRPVDPSHVFTTRMVVARFTPRRLWYVYTADIPLNFLNKLDRPSVATDAPTAVDIIHDQVESRPYHSFRDRLLERLGLAKNEMKQQGVKRKRREMEEDSASDSCWDSGECDSPEATEDEDEEDGDPKRGGLKKENSSEDQMGDEVGHGY</sequence>
<feature type="compositionally biased region" description="Acidic residues" evidence="1">
    <location>
        <begin position="400"/>
        <end position="416"/>
    </location>
</feature>
<dbReference type="GeneID" id="41975714"/>
<dbReference type="InParanoid" id="A0A507B158"/>
<protein>
    <submittedName>
        <fullName evidence="2">Uncharacterized protein</fullName>
    </submittedName>
</protein>
<accession>A0A507B158</accession>
<comment type="caution">
    <text evidence="2">The sequence shown here is derived from an EMBL/GenBank/DDBJ whole genome shotgun (WGS) entry which is preliminary data.</text>
</comment>
<dbReference type="Proteomes" id="UP000319257">
    <property type="component" value="Unassembled WGS sequence"/>
</dbReference>
<dbReference type="AlphaFoldDB" id="A0A507B158"/>
<feature type="region of interest" description="Disordered" evidence="1">
    <location>
        <begin position="1"/>
        <end position="34"/>
    </location>
</feature>
<name>A0A507B158_9PEZI</name>
<dbReference type="EMBL" id="SKBQ01000054">
    <property type="protein sequence ID" value="TPX10698.1"/>
    <property type="molecule type" value="Genomic_DNA"/>
</dbReference>
<feature type="region of interest" description="Disordered" evidence="1">
    <location>
        <begin position="375"/>
        <end position="441"/>
    </location>
</feature>
<feature type="compositionally biased region" description="Basic and acidic residues" evidence="1">
    <location>
        <begin position="417"/>
        <end position="428"/>
    </location>
</feature>
<evidence type="ECO:0000313" key="2">
    <source>
        <dbReference type="EMBL" id="TPX10698.1"/>
    </source>
</evidence>
<keyword evidence="3" id="KW-1185">Reference proteome</keyword>
<dbReference type="RefSeq" id="XP_030992409.1">
    <property type="nucleotide sequence ID" value="XM_031143102.1"/>
</dbReference>